<organism evidence="2 3">
    <name type="scientific">Tenebrio molitor</name>
    <name type="common">Yellow mealworm beetle</name>
    <dbReference type="NCBI Taxonomy" id="7067"/>
    <lineage>
        <taxon>Eukaryota</taxon>
        <taxon>Metazoa</taxon>
        <taxon>Ecdysozoa</taxon>
        <taxon>Arthropoda</taxon>
        <taxon>Hexapoda</taxon>
        <taxon>Insecta</taxon>
        <taxon>Pterygota</taxon>
        <taxon>Neoptera</taxon>
        <taxon>Endopterygota</taxon>
        <taxon>Coleoptera</taxon>
        <taxon>Polyphaga</taxon>
        <taxon>Cucujiformia</taxon>
        <taxon>Tenebrionidae</taxon>
        <taxon>Tenebrio</taxon>
    </lineage>
</organism>
<feature type="domain" description="Transposable element P transposase-like RNase H" evidence="1">
    <location>
        <begin position="144"/>
        <end position="277"/>
    </location>
</feature>
<name>A0A8J6L9H4_TENMO</name>
<dbReference type="Proteomes" id="UP000719412">
    <property type="component" value="Unassembled WGS sequence"/>
</dbReference>
<comment type="caution">
    <text evidence="2">The sequence shown here is derived from an EMBL/GenBank/DDBJ whole genome shotgun (WGS) entry which is preliminary data.</text>
</comment>
<accession>A0A8J6L9H4</accession>
<reference evidence="2" key="1">
    <citation type="journal article" date="2020" name="J Insects Food Feed">
        <title>The yellow mealworm (Tenebrio molitor) genome: a resource for the emerging insects as food and feed industry.</title>
        <authorList>
            <person name="Eriksson T."/>
            <person name="Andere A."/>
            <person name="Kelstrup H."/>
            <person name="Emery V."/>
            <person name="Picard C."/>
        </authorList>
    </citation>
    <scope>NUCLEOTIDE SEQUENCE</scope>
    <source>
        <strain evidence="2">Stoneville</strain>
        <tissue evidence="2">Whole head</tissue>
    </source>
</reference>
<dbReference type="EMBL" id="JABDTM020026351">
    <property type="protein sequence ID" value="KAH0812032.1"/>
    <property type="molecule type" value="Genomic_DNA"/>
</dbReference>
<evidence type="ECO:0000259" key="1">
    <source>
        <dbReference type="Pfam" id="PF21787"/>
    </source>
</evidence>
<keyword evidence="3" id="KW-1185">Reference proteome</keyword>
<protein>
    <recommendedName>
        <fullName evidence="1">Transposable element P transposase-like RNase H domain-containing protein</fullName>
    </recommendedName>
</protein>
<gene>
    <name evidence="2" type="ORF">GEV33_010758</name>
</gene>
<evidence type="ECO:0000313" key="3">
    <source>
        <dbReference type="Proteomes" id="UP000719412"/>
    </source>
</evidence>
<dbReference type="InterPro" id="IPR048365">
    <property type="entry name" value="TNP-like_RNaseH_N"/>
</dbReference>
<reference evidence="2" key="2">
    <citation type="submission" date="2021-08" db="EMBL/GenBank/DDBJ databases">
        <authorList>
            <person name="Eriksson T."/>
        </authorList>
    </citation>
    <scope>NUCLEOTIDE SEQUENCE</scope>
    <source>
        <strain evidence="2">Stoneville</strain>
        <tissue evidence="2">Whole head</tissue>
    </source>
</reference>
<dbReference type="Pfam" id="PF21787">
    <property type="entry name" value="TNP-like_RNaseH_N"/>
    <property type="match status" value="1"/>
</dbReference>
<proteinExistence type="predicted"/>
<evidence type="ECO:0000313" key="2">
    <source>
        <dbReference type="EMBL" id="KAH0812032.1"/>
    </source>
</evidence>
<sequence>MEEVASNNSNGNGESDDYFNLSTSEIDVADCEELFNEVPDDMKNVLIEKLRKRLRDALRRCSYYRKKLEQKNSTKLEQIFSDDQLKYLETGTCRGASWSDGSIQKGLRLYMACGTSGYEEIRKQGLPYPSIRTLQSRLSNLKFTPGILDEVFGVLKLKMETLKPSEKHATLIFDEMSITPGLQLDSSLSRVIGRPTLQSPHENLNEYASHALVYMLAGVSTRWKQIVAYDFTANSYNSSEAYERLKGILMKAHEIGITVRAIVSDMGPQNRSLWKLLNIVAGKHSVISNSIPHPCLSNERLLVVPDPVHIYKNIAAALTKGYSFVLGDSIVRKHKLQYNIVSIEPIKELYELEKDDVVKLCPHLKEKVIRPSHFDKMNVSLNDPHTVIKGLRPASQTLREDKAGFKLIQHLTSELTRNQTTTWNKIFFTVRSSFPVCNRTYYGDVGKTYDLRVIKSTETRLPFLCHLTFTANGQSHGDIVQLSFDTQTIHRGEEGGPGSNEKDEWCEHSGQFLGSDVQNVLNDELRFCSWFRDGLGKGEIQNFPWNVEYFANSQILIVSGKYEFGRDQGEPLRGSVSQTSAIILEIFPVRKPVQIRVSNFREQIIPWQFSSNFPYSRLLIVFAFSFSTRKNKAEAHGTRYNFIAAIIGAVPGRDPTNCGSGRNFSRYGQHGFFTAAPLNLMKRSAFRERLRKIFKSGGRAGRAPGGRPRRRRLH</sequence>
<dbReference type="AlphaFoldDB" id="A0A8J6L9H4"/>